<protein>
    <submittedName>
        <fullName evidence="2">Uncharacterized protein</fullName>
    </submittedName>
</protein>
<sequence length="195" mass="21270">MEASSQIALSIYDRPTLPSLHTLGLPKPVTSTTPMSHEYVGAKRTAIDERTGYRARHVSISSTTSSCTDSSGRSTSPCNSDTMKFSRSSASPPPIHVSAGSLSLARSTMEEANAFVLVPPQQDQYVENISTYSRSHASLSKSRRNQALLLVGPALKYLRHPSIRIARGARLHPYRIVSHPSRLQSTSTLPHRSTD</sequence>
<evidence type="ECO:0000256" key="1">
    <source>
        <dbReference type="SAM" id="MobiDB-lite"/>
    </source>
</evidence>
<gene>
    <name evidence="2" type="ORF">PHLGIDRAFT_464060</name>
</gene>
<keyword evidence="3" id="KW-1185">Reference proteome</keyword>
<evidence type="ECO:0000313" key="2">
    <source>
        <dbReference type="EMBL" id="KIP06354.1"/>
    </source>
</evidence>
<organism evidence="2 3">
    <name type="scientific">Phlebiopsis gigantea (strain 11061_1 CR5-6)</name>
    <name type="common">White-rot fungus</name>
    <name type="synonym">Peniophora gigantea</name>
    <dbReference type="NCBI Taxonomy" id="745531"/>
    <lineage>
        <taxon>Eukaryota</taxon>
        <taxon>Fungi</taxon>
        <taxon>Dikarya</taxon>
        <taxon>Basidiomycota</taxon>
        <taxon>Agaricomycotina</taxon>
        <taxon>Agaricomycetes</taxon>
        <taxon>Polyporales</taxon>
        <taxon>Phanerochaetaceae</taxon>
        <taxon>Phlebiopsis</taxon>
    </lineage>
</organism>
<evidence type="ECO:0000313" key="3">
    <source>
        <dbReference type="Proteomes" id="UP000053257"/>
    </source>
</evidence>
<dbReference type="EMBL" id="KN840520">
    <property type="protein sequence ID" value="KIP06354.1"/>
    <property type="molecule type" value="Genomic_DNA"/>
</dbReference>
<name>A0A0C3NMU2_PHLG1</name>
<feature type="region of interest" description="Disordered" evidence="1">
    <location>
        <begin position="61"/>
        <end position="92"/>
    </location>
</feature>
<dbReference type="OrthoDB" id="3267542at2759"/>
<feature type="compositionally biased region" description="Low complexity" evidence="1">
    <location>
        <begin position="61"/>
        <end position="76"/>
    </location>
</feature>
<proteinExistence type="predicted"/>
<reference evidence="2 3" key="1">
    <citation type="journal article" date="2014" name="PLoS Genet.">
        <title>Analysis of the Phlebiopsis gigantea genome, transcriptome and secretome provides insight into its pioneer colonization strategies of wood.</title>
        <authorList>
            <person name="Hori C."/>
            <person name="Ishida T."/>
            <person name="Igarashi K."/>
            <person name="Samejima M."/>
            <person name="Suzuki H."/>
            <person name="Master E."/>
            <person name="Ferreira P."/>
            <person name="Ruiz-Duenas F.J."/>
            <person name="Held B."/>
            <person name="Canessa P."/>
            <person name="Larrondo L.F."/>
            <person name="Schmoll M."/>
            <person name="Druzhinina I.S."/>
            <person name="Kubicek C.P."/>
            <person name="Gaskell J.A."/>
            <person name="Kersten P."/>
            <person name="St John F."/>
            <person name="Glasner J."/>
            <person name="Sabat G."/>
            <person name="Splinter BonDurant S."/>
            <person name="Syed K."/>
            <person name="Yadav J."/>
            <person name="Mgbeahuruike A.C."/>
            <person name="Kovalchuk A."/>
            <person name="Asiegbu F.O."/>
            <person name="Lackner G."/>
            <person name="Hoffmeister D."/>
            <person name="Rencoret J."/>
            <person name="Gutierrez A."/>
            <person name="Sun H."/>
            <person name="Lindquist E."/>
            <person name="Barry K."/>
            <person name="Riley R."/>
            <person name="Grigoriev I.V."/>
            <person name="Henrissat B."/>
            <person name="Kues U."/>
            <person name="Berka R.M."/>
            <person name="Martinez A.T."/>
            <person name="Covert S.F."/>
            <person name="Blanchette R.A."/>
            <person name="Cullen D."/>
        </authorList>
    </citation>
    <scope>NUCLEOTIDE SEQUENCE [LARGE SCALE GENOMIC DNA]</scope>
    <source>
        <strain evidence="2 3">11061_1 CR5-6</strain>
    </source>
</reference>
<feature type="compositionally biased region" description="Polar residues" evidence="1">
    <location>
        <begin position="77"/>
        <end position="90"/>
    </location>
</feature>
<dbReference type="AlphaFoldDB" id="A0A0C3NMU2"/>
<accession>A0A0C3NMU2</accession>
<dbReference type="Proteomes" id="UP000053257">
    <property type="component" value="Unassembled WGS sequence"/>
</dbReference>
<dbReference type="HOGENOM" id="CLU_1482173_0_0_1"/>